<dbReference type="eggNOG" id="KOG3346">
    <property type="taxonomic scope" value="Eukaryota"/>
</dbReference>
<dbReference type="FunCoup" id="H2ATK1">
    <property type="interactions" value="1571"/>
</dbReference>
<dbReference type="PANTHER" id="PTHR11362">
    <property type="entry name" value="PHOSPHATIDYLETHANOLAMINE-BINDING PROTEIN"/>
    <property type="match status" value="1"/>
</dbReference>
<dbReference type="GO" id="GO:0030414">
    <property type="term" value="F:peptidase inhibitor activity"/>
    <property type="evidence" value="ECO:0007669"/>
    <property type="project" value="TreeGrafter"/>
</dbReference>
<evidence type="ECO:0000256" key="1">
    <source>
        <dbReference type="ARBA" id="ARBA00007091"/>
    </source>
</evidence>
<sequence>MFHSMNTTKATLEALTKHEIVKDVFKGVNFQLKGNLIVDYPQPDATVAMGNMLAASKTQDKPKLHFQPNSDYELDTNGHYTVVMTDPDAPSRSDHKFSEYCHFVDTGIKFTSSQGGLIANGKIQQPYMGPAPPKGTGPHRYIWLFFKENDGKLSTHVKDRPNWGYGTPATGVAKFAKENNLELLAANFYFTEHK</sequence>
<keyword evidence="3" id="KW-1185">Reference proteome</keyword>
<dbReference type="KEGG" id="kaf:KAFR_0D00540"/>
<dbReference type="GO" id="GO:0030162">
    <property type="term" value="P:regulation of proteolysis"/>
    <property type="evidence" value="ECO:0007669"/>
    <property type="project" value="TreeGrafter"/>
</dbReference>
<dbReference type="InterPro" id="IPR035810">
    <property type="entry name" value="PEBP_euk"/>
</dbReference>
<dbReference type="OrthoDB" id="2506647at2759"/>
<evidence type="ECO:0008006" key="4">
    <source>
        <dbReference type="Google" id="ProtNLM"/>
    </source>
</evidence>
<gene>
    <name evidence="2" type="primary">KAFR0D00540</name>
    <name evidence="2" type="ORF">KAFR_0D00540</name>
</gene>
<dbReference type="MEROPS" id="I51.001"/>
<dbReference type="STRING" id="1071382.H2ATK1"/>
<comment type="similarity">
    <text evidence="1">Belongs to the phosphatidylethanolamine-binding protein family.</text>
</comment>
<reference evidence="2 3" key="1">
    <citation type="journal article" date="2011" name="Proc. Natl. Acad. Sci. U.S.A.">
        <title>Evolutionary erosion of yeast sex chromosomes by mating-type switching accidents.</title>
        <authorList>
            <person name="Gordon J.L."/>
            <person name="Armisen D."/>
            <person name="Proux-Wera E."/>
            <person name="Oheigeartaigh S.S."/>
            <person name="Byrne K.P."/>
            <person name="Wolfe K.H."/>
        </authorList>
    </citation>
    <scope>NUCLEOTIDE SEQUENCE [LARGE SCALE GENOMIC DNA]</scope>
    <source>
        <strain evidence="3">ATCC 22294 / BCRC 22015 / CBS 2517 / CECT 1963 / NBRC 1671 / NRRL Y-8276</strain>
    </source>
</reference>
<dbReference type="Proteomes" id="UP000005220">
    <property type="component" value="Chromosome 4"/>
</dbReference>
<proteinExistence type="inferred from homology"/>
<protein>
    <recommendedName>
        <fullName evidence="4">Carboxypeptidase Y inhibitor</fullName>
    </recommendedName>
</protein>
<dbReference type="Gene3D" id="3.90.280.10">
    <property type="entry name" value="PEBP-like"/>
    <property type="match status" value="1"/>
</dbReference>
<dbReference type="InterPro" id="IPR001858">
    <property type="entry name" value="Phosphatidylethanolamine-bd_CS"/>
</dbReference>
<evidence type="ECO:0000313" key="3">
    <source>
        <dbReference type="Proteomes" id="UP000005220"/>
    </source>
</evidence>
<dbReference type="GO" id="GO:0005543">
    <property type="term" value="F:phospholipid binding"/>
    <property type="evidence" value="ECO:0007669"/>
    <property type="project" value="TreeGrafter"/>
</dbReference>
<dbReference type="Pfam" id="PF01161">
    <property type="entry name" value="PBP"/>
    <property type="match status" value="1"/>
</dbReference>
<dbReference type="InParanoid" id="H2ATK1"/>
<dbReference type="RefSeq" id="XP_003956836.1">
    <property type="nucleotide sequence ID" value="XM_003956787.1"/>
</dbReference>
<name>H2ATK1_KAZAF</name>
<organism evidence="2 3">
    <name type="scientific">Kazachstania africana (strain ATCC 22294 / BCRC 22015 / CBS 2517 / CECT 1963 / NBRC 1671 / NRRL Y-8276)</name>
    <name type="common">Yeast</name>
    <name type="synonym">Kluyveromyces africanus</name>
    <dbReference type="NCBI Taxonomy" id="1071382"/>
    <lineage>
        <taxon>Eukaryota</taxon>
        <taxon>Fungi</taxon>
        <taxon>Dikarya</taxon>
        <taxon>Ascomycota</taxon>
        <taxon>Saccharomycotina</taxon>
        <taxon>Saccharomycetes</taxon>
        <taxon>Saccharomycetales</taxon>
        <taxon>Saccharomycetaceae</taxon>
        <taxon>Kazachstania</taxon>
    </lineage>
</organism>
<dbReference type="InterPro" id="IPR008914">
    <property type="entry name" value="PEBP"/>
</dbReference>
<accession>H2ATK1</accession>
<dbReference type="PANTHER" id="PTHR11362:SF148">
    <property type="entry name" value="CARBOXYPEPTIDASE Y INHIBITOR"/>
    <property type="match status" value="1"/>
</dbReference>
<dbReference type="GeneID" id="13885659"/>
<dbReference type="GO" id="GO:0046578">
    <property type="term" value="P:regulation of Ras protein signal transduction"/>
    <property type="evidence" value="ECO:0007669"/>
    <property type="project" value="TreeGrafter"/>
</dbReference>
<dbReference type="SUPFAM" id="SSF49777">
    <property type="entry name" value="PEBP-like"/>
    <property type="match status" value="1"/>
</dbReference>
<dbReference type="AlphaFoldDB" id="H2ATK1"/>
<dbReference type="InterPro" id="IPR036610">
    <property type="entry name" value="PEBP-like_sf"/>
</dbReference>
<dbReference type="CDD" id="cd00866">
    <property type="entry name" value="PEBP_euk"/>
    <property type="match status" value="1"/>
</dbReference>
<evidence type="ECO:0000313" key="2">
    <source>
        <dbReference type="EMBL" id="CCF57701.1"/>
    </source>
</evidence>
<dbReference type="HOGENOM" id="CLU_043994_3_1_1"/>
<dbReference type="EMBL" id="HE650824">
    <property type="protein sequence ID" value="CCF57701.1"/>
    <property type="molecule type" value="Genomic_DNA"/>
</dbReference>
<dbReference type="PROSITE" id="PS01220">
    <property type="entry name" value="PBP"/>
    <property type="match status" value="1"/>
</dbReference>